<evidence type="ECO:0000313" key="7">
    <source>
        <dbReference type="EMBL" id="KAE8694426.1"/>
    </source>
</evidence>
<feature type="transmembrane region" description="Helical" evidence="6">
    <location>
        <begin position="327"/>
        <end position="346"/>
    </location>
</feature>
<keyword evidence="8" id="KW-1185">Reference proteome</keyword>
<evidence type="ECO:0000256" key="2">
    <source>
        <dbReference type="ARBA" id="ARBA00022692"/>
    </source>
</evidence>
<dbReference type="AlphaFoldDB" id="A0A6A2ZSB8"/>
<feature type="region of interest" description="Disordered" evidence="5">
    <location>
        <begin position="296"/>
        <end position="322"/>
    </location>
</feature>
<sequence length="461" mass="51428">MVATVTVVEKAVTALLKCRNAQSHLQHPQLLEEDELLNLIVSLKKIPQNPLVNPMKVPLPHPSSTPPRIQPSFACSSTTAPSQASPKTTRPRKSSPKTYPSPRIVPLLPRLLGKQFFKKKKTVPVDLKHKNWKEQIEKACSSAMFFLDSGTCCVVKVAKLSLGKKEIVLNVLAAINGIADFVPSKWGCIRSFHLKLLYSLAIPIYQSMPDLRSKIVAEADNPTSREEKQVEEEEEDVSRQKKKNKGRIHEVQYMDDQENINDSNYGAKNEITTDNISTKKKKTALNKLRTVDMKVKDKKKEKSLVGRDSKNSEASSSGGVKHEQGGIFGPLAALSFNLVVAVGIIFMNKWVLQNVGFQLPVSLTVIHYAFSWGLMASLKFFSVIPASPSSVLTPSYLFTFGLVNSVSTGLANVSLKYNSVGFYQMAKIAITPLIVLLEFIWYKKRIAFSKNPKEQQQFIYH</sequence>
<dbReference type="InterPro" id="IPR023674">
    <property type="entry name" value="Ribosomal_uL1-like"/>
</dbReference>
<dbReference type="PANTHER" id="PTHR11132">
    <property type="entry name" value="SOLUTE CARRIER FAMILY 35"/>
    <property type="match status" value="1"/>
</dbReference>
<comment type="subcellular location">
    <subcellularLocation>
        <location evidence="1">Membrane</location>
        <topology evidence="1">Multi-pass membrane protein</topology>
    </subcellularLocation>
</comment>
<feature type="compositionally biased region" description="Polar residues" evidence="5">
    <location>
        <begin position="73"/>
        <end position="88"/>
    </location>
</feature>
<accession>A0A6A2ZSB8</accession>
<organism evidence="7 8">
    <name type="scientific">Hibiscus syriacus</name>
    <name type="common">Rose of Sharon</name>
    <dbReference type="NCBI Taxonomy" id="106335"/>
    <lineage>
        <taxon>Eukaryota</taxon>
        <taxon>Viridiplantae</taxon>
        <taxon>Streptophyta</taxon>
        <taxon>Embryophyta</taxon>
        <taxon>Tracheophyta</taxon>
        <taxon>Spermatophyta</taxon>
        <taxon>Magnoliopsida</taxon>
        <taxon>eudicotyledons</taxon>
        <taxon>Gunneridae</taxon>
        <taxon>Pentapetalae</taxon>
        <taxon>rosids</taxon>
        <taxon>malvids</taxon>
        <taxon>Malvales</taxon>
        <taxon>Malvaceae</taxon>
        <taxon>Malvoideae</taxon>
        <taxon>Hibiscus</taxon>
    </lineage>
</organism>
<comment type="caution">
    <text evidence="7">The sequence shown here is derived from an EMBL/GenBank/DDBJ whole genome shotgun (WGS) entry which is preliminary data.</text>
</comment>
<dbReference type="Pfam" id="PF00687">
    <property type="entry name" value="Ribosomal_L1"/>
    <property type="match status" value="1"/>
</dbReference>
<feature type="compositionally biased region" description="Pro residues" evidence="5">
    <location>
        <begin position="57"/>
        <end position="69"/>
    </location>
</feature>
<keyword evidence="3 6" id="KW-1133">Transmembrane helix</keyword>
<dbReference type="GO" id="GO:0016020">
    <property type="term" value="C:membrane"/>
    <property type="evidence" value="ECO:0007669"/>
    <property type="project" value="UniProtKB-SubCell"/>
</dbReference>
<feature type="compositionally biased region" description="Basic and acidic residues" evidence="5">
    <location>
        <begin position="219"/>
        <end position="228"/>
    </location>
</feature>
<evidence type="ECO:0000256" key="4">
    <source>
        <dbReference type="ARBA" id="ARBA00023136"/>
    </source>
</evidence>
<evidence type="ECO:0000256" key="5">
    <source>
        <dbReference type="SAM" id="MobiDB-lite"/>
    </source>
</evidence>
<protein>
    <recommendedName>
        <fullName evidence="9">Sugar phosphate transporter domain-containing protein</fullName>
    </recommendedName>
</protein>
<gene>
    <name evidence="7" type="ORF">F3Y22_tig00110783pilonHSYRG00210</name>
</gene>
<dbReference type="SUPFAM" id="SSF56808">
    <property type="entry name" value="Ribosomal protein L1"/>
    <property type="match status" value="1"/>
</dbReference>
<evidence type="ECO:0000256" key="6">
    <source>
        <dbReference type="SAM" id="Phobius"/>
    </source>
</evidence>
<dbReference type="InterPro" id="IPR028364">
    <property type="entry name" value="Ribosomal_uL1/biogenesis"/>
</dbReference>
<dbReference type="InterPro" id="IPR050186">
    <property type="entry name" value="TPT_transporter"/>
</dbReference>
<keyword evidence="2 6" id="KW-0812">Transmembrane</keyword>
<dbReference type="EMBL" id="VEPZ02001110">
    <property type="protein sequence ID" value="KAE8694426.1"/>
    <property type="molecule type" value="Genomic_DNA"/>
</dbReference>
<proteinExistence type="predicted"/>
<feature type="transmembrane region" description="Helical" evidence="6">
    <location>
        <begin position="396"/>
        <end position="415"/>
    </location>
</feature>
<feature type="region of interest" description="Disordered" evidence="5">
    <location>
        <begin position="54"/>
        <end position="103"/>
    </location>
</feature>
<evidence type="ECO:0000313" key="8">
    <source>
        <dbReference type="Proteomes" id="UP000436088"/>
    </source>
</evidence>
<dbReference type="Proteomes" id="UP000436088">
    <property type="component" value="Unassembled WGS sequence"/>
</dbReference>
<reference evidence="7" key="1">
    <citation type="submission" date="2019-09" db="EMBL/GenBank/DDBJ databases">
        <title>Draft genome information of white flower Hibiscus syriacus.</title>
        <authorList>
            <person name="Kim Y.-M."/>
        </authorList>
    </citation>
    <scope>NUCLEOTIDE SEQUENCE [LARGE SCALE GENOMIC DNA]</scope>
    <source>
        <strain evidence="7">YM2019G1</strain>
    </source>
</reference>
<feature type="compositionally biased region" description="Basic and acidic residues" evidence="5">
    <location>
        <begin position="296"/>
        <end position="311"/>
    </location>
</feature>
<evidence type="ECO:0000256" key="1">
    <source>
        <dbReference type="ARBA" id="ARBA00004141"/>
    </source>
</evidence>
<evidence type="ECO:0008006" key="9">
    <source>
        <dbReference type="Google" id="ProtNLM"/>
    </source>
</evidence>
<feature type="region of interest" description="Disordered" evidence="5">
    <location>
        <begin position="219"/>
        <end position="249"/>
    </location>
</feature>
<name>A0A6A2ZSB8_HIBSY</name>
<evidence type="ECO:0000256" key="3">
    <source>
        <dbReference type="ARBA" id="ARBA00022989"/>
    </source>
</evidence>
<keyword evidence="4 6" id="KW-0472">Membrane</keyword>
<feature type="transmembrane region" description="Helical" evidence="6">
    <location>
        <begin position="421"/>
        <end position="442"/>
    </location>
</feature>